<evidence type="ECO:0000256" key="5">
    <source>
        <dbReference type="ARBA" id="ARBA00023288"/>
    </source>
</evidence>
<protein>
    <recommendedName>
        <fullName evidence="6">Outer membrane protein assembly factor BamD</fullName>
    </recommendedName>
</protein>
<dbReference type="EMBL" id="SADE01000003">
    <property type="protein sequence ID" value="RVU34622.1"/>
    <property type="molecule type" value="Genomic_DNA"/>
</dbReference>
<dbReference type="InterPro" id="IPR019734">
    <property type="entry name" value="TPR_rpt"/>
</dbReference>
<gene>
    <name evidence="6" type="primary">bamD</name>
    <name evidence="9" type="ORF">EOI86_17345</name>
</gene>
<dbReference type="Gene3D" id="1.25.40.10">
    <property type="entry name" value="Tetratricopeptide repeat domain"/>
    <property type="match status" value="1"/>
</dbReference>
<keyword evidence="7" id="KW-0802">TPR repeat</keyword>
<comment type="subcellular location">
    <subcellularLocation>
        <location evidence="6">Cell outer membrane</location>
        <topology evidence="6">Lipid-anchor</topology>
    </subcellularLocation>
</comment>
<evidence type="ECO:0000313" key="9">
    <source>
        <dbReference type="EMBL" id="RVU34622.1"/>
    </source>
</evidence>
<organism evidence="9 10">
    <name type="scientific">Hwanghaeella grinnelliae</name>
    <dbReference type="NCBI Taxonomy" id="2500179"/>
    <lineage>
        <taxon>Bacteria</taxon>
        <taxon>Pseudomonadati</taxon>
        <taxon>Pseudomonadota</taxon>
        <taxon>Alphaproteobacteria</taxon>
        <taxon>Rhodospirillales</taxon>
        <taxon>Rhodospirillaceae</taxon>
        <taxon>Hwanghaeella</taxon>
    </lineage>
</organism>
<keyword evidence="3 6" id="KW-0564">Palmitate</keyword>
<comment type="function">
    <text evidence="6">Part of the outer membrane protein assembly complex, which is involved in assembly and insertion of beta-barrel proteins into the outer membrane.</text>
</comment>
<dbReference type="SUPFAM" id="SSF48452">
    <property type="entry name" value="TPR-like"/>
    <property type="match status" value="1"/>
</dbReference>
<keyword evidence="10" id="KW-1185">Reference proteome</keyword>
<feature type="domain" description="Outer membrane lipoprotein BamD-like" evidence="8">
    <location>
        <begin position="35"/>
        <end position="229"/>
    </location>
</feature>
<dbReference type="OrthoDB" id="9804044at2"/>
<comment type="caution">
    <text evidence="9">The sequence shown here is derived from an EMBL/GenBank/DDBJ whole genome shotgun (WGS) entry which is preliminary data.</text>
</comment>
<evidence type="ECO:0000256" key="6">
    <source>
        <dbReference type="HAMAP-Rule" id="MF_00922"/>
    </source>
</evidence>
<evidence type="ECO:0000313" key="10">
    <source>
        <dbReference type="Proteomes" id="UP000287447"/>
    </source>
</evidence>
<dbReference type="GO" id="GO:0051205">
    <property type="term" value="P:protein insertion into membrane"/>
    <property type="evidence" value="ECO:0007669"/>
    <property type="project" value="UniProtKB-UniRule"/>
</dbReference>
<feature type="repeat" description="TPR" evidence="7">
    <location>
        <begin position="74"/>
        <end position="107"/>
    </location>
</feature>
<evidence type="ECO:0000256" key="7">
    <source>
        <dbReference type="PROSITE-ProRule" id="PRU00339"/>
    </source>
</evidence>
<keyword evidence="1 6" id="KW-0732">Signal</keyword>
<evidence type="ECO:0000259" key="8">
    <source>
        <dbReference type="Pfam" id="PF13525"/>
    </source>
</evidence>
<dbReference type="NCBIfam" id="TIGR03302">
    <property type="entry name" value="OM_YfiO"/>
    <property type="match status" value="1"/>
</dbReference>
<keyword evidence="4 6" id="KW-0998">Cell outer membrane</keyword>
<dbReference type="InterPro" id="IPR017689">
    <property type="entry name" value="BamD"/>
</dbReference>
<dbReference type="GO" id="GO:1990063">
    <property type="term" value="C:Bam protein complex"/>
    <property type="evidence" value="ECO:0007669"/>
    <property type="project" value="TreeGrafter"/>
</dbReference>
<evidence type="ECO:0000256" key="1">
    <source>
        <dbReference type="ARBA" id="ARBA00022729"/>
    </source>
</evidence>
<evidence type="ECO:0000256" key="4">
    <source>
        <dbReference type="ARBA" id="ARBA00023237"/>
    </source>
</evidence>
<comment type="similarity">
    <text evidence="6">Belongs to the BamD family.</text>
</comment>
<dbReference type="CDD" id="cd15830">
    <property type="entry name" value="BamD"/>
    <property type="match status" value="1"/>
</dbReference>
<dbReference type="Proteomes" id="UP000287447">
    <property type="component" value="Unassembled WGS sequence"/>
</dbReference>
<dbReference type="AlphaFoldDB" id="A0A3S2VNB0"/>
<reference evidence="10" key="1">
    <citation type="submission" date="2019-01" db="EMBL/GenBank/DDBJ databases">
        <title>Gri0909 isolated from a small marine red alga.</title>
        <authorList>
            <person name="Kim J."/>
            <person name="Jeong S.E."/>
            <person name="Jeon C.O."/>
        </authorList>
    </citation>
    <scope>NUCLEOTIDE SEQUENCE [LARGE SCALE GENOMIC DNA]</scope>
    <source>
        <strain evidence="10">Gri0909</strain>
    </source>
</reference>
<dbReference type="GO" id="GO:0043165">
    <property type="term" value="P:Gram-negative-bacterium-type cell outer membrane assembly"/>
    <property type="evidence" value="ECO:0007669"/>
    <property type="project" value="UniProtKB-UniRule"/>
</dbReference>
<keyword evidence="5 6" id="KW-0449">Lipoprotein</keyword>
<dbReference type="HAMAP" id="MF_00922">
    <property type="entry name" value="OM_assembly_BamD"/>
    <property type="match status" value="1"/>
</dbReference>
<comment type="subunit">
    <text evidence="6">Part of the Bam complex.</text>
</comment>
<dbReference type="Pfam" id="PF13525">
    <property type="entry name" value="YfiO"/>
    <property type="match status" value="1"/>
</dbReference>
<dbReference type="PANTHER" id="PTHR37423">
    <property type="entry name" value="SOLUBLE LYTIC MUREIN TRANSGLYCOSYLASE-RELATED"/>
    <property type="match status" value="1"/>
</dbReference>
<sequence>MKLSGRFGIVAATGLLVLGILSGCSDDEAIPYVERPPEELYNTALDALAAEDFEVASQNFEEVDRQHPYSIWATKAQLMAAYVYYLDDEYDEAVIALERFIDLHPGSPDAAYAYYLRAISYYEQIVDVGRDQKITRLALDSLREVARRFPGTAYSRDAELKIDLTLDHLAGKEMEIGRFYQNRGELLAAINRYKVVIDQFQTTTHVPEALHRVVECYLMLGVTDEAQTAGAVLGYNYPGSEWYADSFTLLEGRSLAQSDKGWFSSLWSWAF</sequence>
<dbReference type="RefSeq" id="WP_127766616.1">
    <property type="nucleotide sequence ID" value="NZ_SADE01000003.1"/>
</dbReference>
<evidence type="ECO:0000256" key="2">
    <source>
        <dbReference type="ARBA" id="ARBA00023136"/>
    </source>
</evidence>
<proteinExistence type="inferred from homology"/>
<dbReference type="InterPro" id="IPR011990">
    <property type="entry name" value="TPR-like_helical_dom_sf"/>
</dbReference>
<dbReference type="InterPro" id="IPR039565">
    <property type="entry name" value="BamD-like"/>
</dbReference>
<dbReference type="PANTHER" id="PTHR37423:SF1">
    <property type="entry name" value="OUTER MEMBRANE PROTEIN ASSEMBLY FACTOR BAMD"/>
    <property type="match status" value="1"/>
</dbReference>
<name>A0A3S2VNB0_9PROT</name>
<evidence type="ECO:0000256" key="3">
    <source>
        <dbReference type="ARBA" id="ARBA00023139"/>
    </source>
</evidence>
<dbReference type="PROSITE" id="PS50005">
    <property type="entry name" value="TPR"/>
    <property type="match status" value="1"/>
</dbReference>
<dbReference type="PROSITE" id="PS51257">
    <property type="entry name" value="PROKAR_LIPOPROTEIN"/>
    <property type="match status" value="1"/>
</dbReference>
<accession>A0A3S2VNB0</accession>
<keyword evidence="2 6" id="KW-0472">Membrane</keyword>